<evidence type="ECO:0000256" key="2">
    <source>
        <dbReference type="ARBA" id="ARBA00022614"/>
    </source>
</evidence>
<dbReference type="Gene3D" id="3.80.10.10">
    <property type="entry name" value="Ribonuclease Inhibitor"/>
    <property type="match status" value="1"/>
</dbReference>
<evidence type="ECO:0000256" key="3">
    <source>
        <dbReference type="ARBA" id="ARBA00022737"/>
    </source>
</evidence>
<comment type="caution">
    <text evidence="4">The sequence shown here is derived from an EMBL/GenBank/DDBJ whole genome shotgun (WGS) entry which is preliminary data.</text>
</comment>
<dbReference type="InterPro" id="IPR032675">
    <property type="entry name" value="LRR_dom_sf"/>
</dbReference>
<dbReference type="InterPro" id="IPR051071">
    <property type="entry name" value="LRR-bact_E3_ubiq_ligases"/>
</dbReference>
<dbReference type="SMART" id="SM00364">
    <property type="entry name" value="LRR_BAC"/>
    <property type="match status" value="7"/>
</dbReference>
<dbReference type="PROSITE" id="PS51450">
    <property type="entry name" value="LRR"/>
    <property type="match status" value="1"/>
</dbReference>
<reference evidence="4 5" key="1">
    <citation type="submission" date="2019-04" db="EMBL/GenBank/DDBJ databases">
        <authorList>
            <person name="Li M."/>
            <person name="Gao C."/>
        </authorList>
    </citation>
    <scope>NUCLEOTIDE SEQUENCE [LARGE SCALE GENOMIC DNA]</scope>
    <source>
        <strain evidence="4 5">BGMRC 2031</strain>
    </source>
</reference>
<evidence type="ECO:0000256" key="1">
    <source>
        <dbReference type="ARBA" id="ARBA00009868"/>
    </source>
</evidence>
<keyword evidence="3" id="KW-0677">Repeat</keyword>
<keyword evidence="5" id="KW-1185">Reference proteome</keyword>
<dbReference type="EMBL" id="SZPQ01000024">
    <property type="protein sequence ID" value="TKI04873.1"/>
    <property type="molecule type" value="Genomic_DNA"/>
</dbReference>
<evidence type="ECO:0008006" key="6">
    <source>
        <dbReference type="Google" id="ProtNLM"/>
    </source>
</evidence>
<keyword evidence="2" id="KW-0433">Leucine-rich repeat</keyword>
<comment type="similarity">
    <text evidence="1">Belongs to the LRR-containing bacterial E3 ligase family.</text>
</comment>
<dbReference type="InterPro" id="IPR003591">
    <property type="entry name" value="Leu-rich_rpt_typical-subtyp"/>
</dbReference>
<dbReference type="PANTHER" id="PTHR47114">
    <property type="match status" value="1"/>
</dbReference>
<dbReference type="Pfam" id="PF00560">
    <property type="entry name" value="LRR_1"/>
    <property type="match status" value="1"/>
</dbReference>
<dbReference type="Proteomes" id="UP000305202">
    <property type="component" value="Unassembled WGS sequence"/>
</dbReference>
<name>A0ABY2SML6_9HYPH</name>
<dbReference type="SUPFAM" id="SSF52058">
    <property type="entry name" value="L domain-like"/>
    <property type="match status" value="1"/>
</dbReference>
<sequence>MKIACNSPALFHAQSDNPPEHASLAAMFAWRRWLQQSTVQEEPYRRRAVDKLILCLNMNEAHLSLASLQLSSLPPALPPLLRSLDISGNRLNSLPETLPAMLQFLDAGHNQLLTLPSRLPRELKDLNLCHNQLESLPDGLPSGLKKIIVSRNRLRRLPEKLPWSLRELHAGFNCLSRLPDGLPDMLVVLTAEMNKLKRLPVTLPSCLKVLRADRNSLDRLPPRWPTGMDIISLRDNRLTDIPVQWRHLGPHSQIDVGNNPLARPALARIRRQHQCLQYQGPHIAVSAAERRPDQAAGHMRRQSSLRQVASWWRSLADICVGPSR</sequence>
<dbReference type="PANTHER" id="PTHR47114:SF2">
    <property type="entry name" value="OLIGODENDROCYTE-MYELIN GLYCOPROTEIN"/>
    <property type="match status" value="1"/>
</dbReference>
<accession>A0ABY2SML6</accession>
<evidence type="ECO:0000313" key="5">
    <source>
        <dbReference type="Proteomes" id="UP000305202"/>
    </source>
</evidence>
<proteinExistence type="inferred from homology"/>
<protein>
    <recommendedName>
        <fullName evidence="6">Leucine rich repeat (LRR) protein</fullName>
    </recommendedName>
</protein>
<organism evidence="4 5">
    <name type="scientific">Martelella alba</name>
    <dbReference type="NCBI Taxonomy" id="2590451"/>
    <lineage>
        <taxon>Bacteria</taxon>
        <taxon>Pseudomonadati</taxon>
        <taxon>Pseudomonadota</taxon>
        <taxon>Alphaproteobacteria</taxon>
        <taxon>Hyphomicrobiales</taxon>
        <taxon>Aurantimonadaceae</taxon>
        <taxon>Martelella</taxon>
    </lineage>
</organism>
<dbReference type="SMART" id="SM00369">
    <property type="entry name" value="LRR_TYP"/>
    <property type="match status" value="4"/>
</dbReference>
<dbReference type="InterPro" id="IPR001611">
    <property type="entry name" value="Leu-rich_rpt"/>
</dbReference>
<dbReference type="RefSeq" id="WP_136991222.1">
    <property type="nucleotide sequence ID" value="NZ_SZPQ01000024.1"/>
</dbReference>
<gene>
    <name evidence="4" type="ORF">FCN80_16260</name>
</gene>
<evidence type="ECO:0000313" key="4">
    <source>
        <dbReference type="EMBL" id="TKI04873.1"/>
    </source>
</evidence>